<dbReference type="Pfam" id="PF00173">
    <property type="entry name" value="Cyt-b5"/>
    <property type="match status" value="1"/>
</dbReference>
<dbReference type="PROSITE" id="PS50255">
    <property type="entry name" value="CYTOCHROME_B5_2"/>
    <property type="match status" value="1"/>
</dbReference>
<organism evidence="8 9">
    <name type="scientific">Propionicimonas paludicola</name>
    <dbReference type="NCBI Taxonomy" id="185243"/>
    <lineage>
        <taxon>Bacteria</taxon>
        <taxon>Bacillati</taxon>
        <taxon>Actinomycetota</taxon>
        <taxon>Actinomycetes</taxon>
        <taxon>Propionibacteriales</taxon>
        <taxon>Nocardioidaceae</taxon>
        <taxon>Propionicimonas</taxon>
    </lineage>
</organism>
<dbReference type="Proteomes" id="UP000226079">
    <property type="component" value="Unassembled WGS sequence"/>
</dbReference>
<dbReference type="RefSeq" id="WP_211283351.1">
    <property type="nucleotide sequence ID" value="NZ_PDJC01000001.1"/>
</dbReference>
<dbReference type="SMART" id="SM01117">
    <property type="entry name" value="Cyt-b5"/>
    <property type="match status" value="1"/>
</dbReference>
<dbReference type="GO" id="GO:0046872">
    <property type="term" value="F:metal ion binding"/>
    <property type="evidence" value="ECO:0007669"/>
    <property type="project" value="UniProtKB-KW"/>
</dbReference>
<proteinExistence type="inferred from homology"/>
<protein>
    <submittedName>
        <fullName evidence="8">Cytochrome b5-like protein</fullName>
    </submittedName>
</protein>
<dbReference type="PANTHER" id="PTHR19359">
    <property type="entry name" value="CYTOCHROME B5"/>
    <property type="match status" value="1"/>
</dbReference>
<feature type="transmembrane region" description="Helical" evidence="6">
    <location>
        <begin position="49"/>
        <end position="67"/>
    </location>
</feature>
<feature type="transmembrane region" description="Helical" evidence="6">
    <location>
        <begin position="90"/>
        <end position="108"/>
    </location>
</feature>
<dbReference type="GO" id="GO:0016020">
    <property type="term" value="C:membrane"/>
    <property type="evidence" value="ECO:0007669"/>
    <property type="project" value="TreeGrafter"/>
</dbReference>
<feature type="transmembrane region" description="Helical" evidence="6">
    <location>
        <begin position="20"/>
        <end position="42"/>
    </location>
</feature>
<feature type="region of interest" description="Disordered" evidence="5">
    <location>
        <begin position="252"/>
        <end position="274"/>
    </location>
</feature>
<keyword evidence="6" id="KW-0812">Transmembrane</keyword>
<gene>
    <name evidence="8" type="ORF">ATK74_2156</name>
</gene>
<evidence type="ECO:0000256" key="3">
    <source>
        <dbReference type="ARBA" id="ARBA00023004"/>
    </source>
</evidence>
<keyword evidence="6" id="KW-0472">Membrane</keyword>
<name>A0A2A9CT07_9ACTN</name>
<dbReference type="EMBL" id="PDJC01000001">
    <property type="protein sequence ID" value="PFG17583.1"/>
    <property type="molecule type" value="Genomic_DNA"/>
</dbReference>
<evidence type="ECO:0000259" key="7">
    <source>
        <dbReference type="PROSITE" id="PS50255"/>
    </source>
</evidence>
<feature type="region of interest" description="Disordered" evidence="5">
    <location>
        <begin position="159"/>
        <end position="194"/>
    </location>
</feature>
<dbReference type="InterPro" id="IPR050668">
    <property type="entry name" value="Cytochrome_b5"/>
</dbReference>
<evidence type="ECO:0000313" key="8">
    <source>
        <dbReference type="EMBL" id="PFG17583.1"/>
    </source>
</evidence>
<keyword evidence="9" id="KW-1185">Reference proteome</keyword>
<evidence type="ECO:0000313" key="9">
    <source>
        <dbReference type="Proteomes" id="UP000226079"/>
    </source>
</evidence>
<accession>A0A2A9CT07</accession>
<dbReference type="InterPro" id="IPR019251">
    <property type="entry name" value="DUF2231_TM"/>
</dbReference>
<dbReference type="InterPro" id="IPR001199">
    <property type="entry name" value="Cyt_B5-like_heme/steroid-bd"/>
</dbReference>
<dbReference type="Gene3D" id="3.10.120.10">
    <property type="entry name" value="Cytochrome b5-like heme/steroid binding domain"/>
    <property type="match status" value="1"/>
</dbReference>
<dbReference type="PRINTS" id="PR00363">
    <property type="entry name" value="CYTOCHROMEB5"/>
</dbReference>
<reference evidence="8 9" key="1">
    <citation type="submission" date="2017-10" db="EMBL/GenBank/DDBJ databases">
        <title>Sequencing the genomes of 1000 actinobacteria strains.</title>
        <authorList>
            <person name="Klenk H.-P."/>
        </authorList>
    </citation>
    <scope>NUCLEOTIDE SEQUENCE [LARGE SCALE GENOMIC DNA]</scope>
    <source>
        <strain evidence="8 9">DSM 15597</strain>
    </source>
</reference>
<evidence type="ECO:0000256" key="4">
    <source>
        <dbReference type="ARBA" id="ARBA00038168"/>
    </source>
</evidence>
<dbReference type="Pfam" id="PF09990">
    <property type="entry name" value="DUF2231"/>
    <property type="match status" value="1"/>
</dbReference>
<dbReference type="GO" id="GO:0020037">
    <property type="term" value="F:heme binding"/>
    <property type="evidence" value="ECO:0007669"/>
    <property type="project" value="TreeGrafter"/>
</dbReference>
<keyword evidence="2" id="KW-0479">Metal-binding</keyword>
<dbReference type="AlphaFoldDB" id="A0A2A9CT07"/>
<evidence type="ECO:0000256" key="2">
    <source>
        <dbReference type="ARBA" id="ARBA00022723"/>
    </source>
</evidence>
<evidence type="ECO:0000256" key="5">
    <source>
        <dbReference type="SAM" id="MobiDB-lite"/>
    </source>
</evidence>
<comment type="caution">
    <text evidence="8">The sequence shown here is derived from an EMBL/GenBank/DDBJ whole genome shotgun (WGS) entry which is preliminary data.</text>
</comment>
<dbReference type="SUPFAM" id="SSF55856">
    <property type="entry name" value="Cytochrome b5-like heme/steroid binding domain"/>
    <property type="match status" value="1"/>
</dbReference>
<feature type="transmembrane region" description="Helical" evidence="6">
    <location>
        <begin position="120"/>
        <end position="144"/>
    </location>
</feature>
<feature type="domain" description="Cytochrome b5 heme-binding" evidence="7">
    <location>
        <begin position="197"/>
        <end position="274"/>
    </location>
</feature>
<evidence type="ECO:0000256" key="6">
    <source>
        <dbReference type="SAM" id="Phobius"/>
    </source>
</evidence>
<dbReference type="InterPro" id="IPR036400">
    <property type="entry name" value="Cyt_B5-like_heme/steroid_sf"/>
</dbReference>
<keyword evidence="3" id="KW-0408">Iron</keyword>
<keyword evidence="1" id="KW-0349">Heme</keyword>
<keyword evidence="6" id="KW-1133">Transmembrane helix</keyword>
<evidence type="ECO:0000256" key="1">
    <source>
        <dbReference type="ARBA" id="ARBA00022617"/>
    </source>
</evidence>
<sequence length="274" mass="27514">MTTLDLNLFDSIAGLPVHPLVVHFAVVLLPLAALALVILVIVPRWADRFGWVTLAALAGGTAAAFVAKESGEALAAKIGEPAAHATYGDWLPPLAVALLLVAVGWFILHRRAAKAGRGRTAGVIVAGALAAVLALGVTGLTVAVGHTGAQAAWGDVEAEAAAPAETPAPADSPSASAAGSTSASPTASPTASSGATAGSYSLAEVAKHADANSCWSAVNGKVYDLTKWINQHPGGPRRILAMCGKDASDAFNGQHGGQARPEKELAGFEIGTLS</sequence>
<comment type="similarity">
    <text evidence="4">Belongs to the cytochrome b5 family.</text>
</comment>